<dbReference type="InterPro" id="IPR008138">
    <property type="entry name" value="SapB_2"/>
</dbReference>
<evidence type="ECO:0000313" key="6">
    <source>
        <dbReference type="EMBL" id="GFY94627.1"/>
    </source>
</evidence>
<dbReference type="Pfam" id="PF03489">
    <property type="entry name" value="SapB_2"/>
    <property type="match status" value="1"/>
</dbReference>
<dbReference type="Proteomes" id="UP000585474">
    <property type="component" value="Unassembled WGS sequence"/>
</dbReference>
<organism evidence="6 7">
    <name type="scientific">Actinidia rufa</name>
    <dbReference type="NCBI Taxonomy" id="165716"/>
    <lineage>
        <taxon>Eukaryota</taxon>
        <taxon>Viridiplantae</taxon>
        <taxon>Streptophyta</taxon>
        <taxon>Embryophyta</taxon>
        <taxon>Tracheophyta</taxon>
        <taxon>Spermatophyta</taxon>
        <taxon>Magnoliopsida</taxon>
        <taxon>eudicotyledons</taxon>
        <taxon>Gunneridae</taxon>
        <taxon>Pentapetalae</taxon>
        <taxon>asterids</taxon>
        <taxon>Ericales</taxon>
        <taxon>Actinidiaceae</taxon>
        <taxon>Actinidia</taxon>
    </lineage>
</organism>
<keyword evidence="2" id="KW-0378">Hydrolase</keyword>
<accession>A0A7J0F9R2</accession>
<dbReference type="Gene3D" id="2.40.70.10">
    <property type="entry name" value="Acid Proteases"/>
    <property type="match status" value="2"/>
</dbReference>
<dbReference type="Gene3D" id="1.10.225.10">
    <property type="entry name" value="Saposin-like"/>
    <property type="match status" value="1"/>
</dbReference>
<dbReference type="PANTHER" id="PTHR47966">
    <property type="entry name" value="BETA-SITE APP-CLEAVING ENZYME, ISOFORM A-RELATED"/>
    <property type="match status" value="1"/>
</dbReference>
<dbReference type="AlphaFoldDB" id="A0A7J0F9R2"/>
<dbReference type="PROSITE" id="PS51767">
    <property type="entry name" value="PEPTIDASE_A1"/>
    <property type="match status" value="1"/>
</dbReference>
<sequence length="238" mass="25601">MLVLVCGGFGVIVRGVVGGFAVSAMVVLVYGVEEEGLEREKTQGFCKEGCAAIVDSGTSLLAGPTAVVTQINHAIGAEGVVSMECKEIVSEYGEQIWDLLVAGVQADKICSQIGLCALVRDQSVSSNIKQNQLKQKNTKDQVFDYVNQLCESLPSPMGESAIDCNSMSKMPTVTFRIGSKDFSLTPEQYILKTGEGLTTVCISGFMALDVPPPRGPLWYVTWTMPNFSSIIELAMDLR</sequence>
<keyword evidence="7" id="KW-1185">Reference proteome</keyword>
<keyword evidence="3" id="KW-1015">Disulfide bond</keyword>
<proteinExistence type="inferred from homology"/>
<protein>
    <submittedName>
        <fullName evidence="6">Aspartic proteinase A1</fullName>
    </submittedName>
</protein>
<dbReference type="Pfam" id="PF00026">
    <property type="entry name" value="Asp"/>
    <property type="match status" value="1"/>
</dbReference>
<evidence type="ECO:0000256" key="2">
    <source>
        <dbReference type="ARBA" id="ARBA00022670"/>
    </source>
</evidence>
<name>A0A7J0F9R2_9ERIC</name>
<feature type="domain" description="Saposin B-type" evidence="4">
    <location>
        <begin position="80"/>
        <end position="120"/>
    </location>
</feature>
<dbReference type="SMART" id="SM00741">
    <property type="entry name" value="SapB"/>
    <property type="match status" value="1"/>
</dbReference>
<dbReference type="GO" id="GO:0004190">
    <property type="term" value="F:aspartic-type endopeptidase activity"/>
    <property type="evidence" value="ECO:0007669"/>
    <property type="project" value="InterPro"/>
</dbReference>
<dbReference type="InterPro" id="IPR033121">
    <property type="entry name" value="PEPTIDASE_A1"/>
</dbReference>
<dbReference type="InterPro" id="IPR021109">
    <property type="entry name" value="Peptidase_aspartic_dom_sf"/>
</dbReference>
<dbReference type="InterPro" id="IPR001969">
    <property type="entry name" value="Aspartic_peptidase_AS"/>
</dbReference>
<dbReference type="SUPFAM" id="SSF50630">
    <property type="entry name" value="Acid proteases"/>
    <property type="match status" value="1"/>
</dbReference>
<dbReference type="SUPFAM" id="SSF47862">
    <property type="entry name" value="Saposin"/>
    <property type="match status" value="1"/>
</dbReference>
<dbReference type="OrthoDB" id="771136at2759"/>
<feature type="domain" description="Peptidase A1" evidence="5">
    <location>
        <begin position="1"/>
        <end position="238"/>
    </location>
</feature>
<dbReference type="InterPro" id="IPR011001">
    <property type="entry name" value="Saposin-like"/>
</dbReference>
<reference evidence="6 7" key="1">
    <citation type="submission" date="2019-07" db="EMBL/GenBank/DDBJ databases">
        <title>De Novo Assembly of kiwifruit Actinidia rufa.</title>
        <authorList>
            <person name="Sugita-Konishi S."/>
            <person name="Sato K."/>
            <person name="Mori E."/>
            <person name="Abe Y."/>
            <person name="Kisaki G."/>
            <person name="Hamano K."/>
            <person name="Suezawa K."/>
            <person name="Otani M."/>
            <person name="Fukuda T."/>
            <person name="Manabe T."/>
            <person name="Gomi K."/>
            <person name="Tabuchi M."/>
            <person name="Akimitsu K."/>
            <person name="Kataoka I."/>
        </authorList>
    </citation>
    <scope>NUCLEOTIDE SEQUENCE [LARGE SCALE GENOMIC DNA]</scope>
    <source>
        <strain evidence="7">cv. Fuchu</strain>
    </source>
</reference>
<evidence type="ECO:0000259" key="4">
    <source>
        <dbReference type="PROSITE" id="PS50015"/>
    </source>
</evidence>
<gene>
    <name evidence="6" type="ORF">Acr_10g0000120</name>
</gene>
<dbReference type="PROSITE" id="PS50015">
    <property type="entry name" value="SAP_B"/>
    <property type="match status" value="1"/>
</dbReference>
<comment type="caution">
    <text evidence="6">The sequence shown here is derived from an EMBL/GenBank/DDBJ whole genome shotgun (WGS) entry which is preliminary data.</text>
</comment>
<dbReference type="EMBL" id="BJWL01000010">
    <property type="protein sequence ID" value="GFY94627.1"/>
    <property type="molecule type" value="Genomic_DNA"/>
</dbReference>
<evidence type="ECO:0000256" key="3">
    <source>
        <dbReference type="ARBA" id="ARBA00023157"/>
    </source>
</evidence>
<dbReference type="GO" id="GO:0006508">
    <property type="term" value="P:proteolysis"/>
    <property type="evidence" value="ECO:0007669"/>
    <property type="project" value="UniProtKB-KW"/>
</dbReference>
<evidence type="ECO:0000259" key="5">
    <source>
        <dbReference type="PROSITE" id="PS51767"/>
    </source>
</evidence>
<keyword evidence="2" id="KW-0645">Protease</keyword>
<dbReference type="PANTHER" id="PTHR47966:SF28">
    <property type="entry name" value="OS01G0290000 PROTEIN"/>
    <property type="match status" value="1"/>
</dbReference>
<comment type="similarity">
    <text evidence="1">Belongs to the peptidase A1 family.</text>
</comment>
<dbReference type="PROSITE" id="PS00141">
    <property type="entry name" value="ASP_PROTEASE"/>
    <property type="match status" value="1"/>
</dbReference>
<evidence type="ECO:0000313" key="7">
    <source>
        <dbReference type="Proteomes" id="UP000585474"/>
    </source>
</evidence>
<dbReference type="InterPro" id="IPR001461">
    <property type="entry name" value="Aspartic_peptidase_A1"/>
</dbReference>
<evidence type="ECO:0000256" key="1">
    <source>
        <dbReference type="ARBA" id="ARBA00007447"/>
    </source>
</evidence>
<dbReference type="InterPro" id="IPR008139">
    <property type="entry name" value="SaposinB_dom"/>
</dbReference>